<evidence type="ECO:0000256" key="8">
    <source>
        <dbReference type="RuleBase" id="RU364063"/>
    </source>
</evidence>
<dbReference type="PANTHER" id="PTHR11669:SF0">
    <property type="entry name" value="PROTEIN STICHEL-LIKE 2"/>
    <property type="match status" value="1"/>
</dbReference>
<dbReference type="InterPro" id="IPR027417">
    <property type="entry name" value="P-loop_NTPase"/>
</dbReference>
<dbReference type="GO" id="GO:0005524">
    <property type="term" value="F:ATP binding"/>
    <property type="evidence" value="ECO:0007669"/>
    <property type="project" value="UniProtKB-KW"/>
</dbReference>
<keyword evidence="6 8" id="KW-0239">DNA-directed DNA polymerase</keyword>
<accession>A0A0K1P5Q5</accession>
<evidence type="ECO:0000256" key="6">
    <source>
        <dbReference type="ARBA" id="ARBA00022932"/>
    </source>
</evidence>
<keyword evidence="11" id="KW-1185">Reference proteome</keyword>
<dbReference type="Gene3D" id="1.10.8.60">
    <property type="match status" value="1"/>
</dbReference>
<dbReference type="Proteomes" id="UP000067243">
    <property type="component" value="Chromosome"/>
</dbReference>
<dbReference type="KEGG" id="stur:STURON_006"/>
<dbReference type="PATRIC" id="fig|216946.3.peg.6"/>
<comment type="function">
    <text evidence="8">DNA polymerase III is a complex, multichain enzyme responsible for most of the replicative synthesis in bacteria. This DNA polymerase also exhibits 3' to 5' exonuclease activity.</text>
</comment>
<dbReference type="PANTHER" id="PTHR11669">
    <property type="entry name" value="REPLICATION FACTOR C / DNA POLYMERASE III GAMMA-TAU SUBUNIT"/>
    <property type="match status" value="1"/>
</dbReference>
<dbReference type="Gene3D" id="3.40.50.300">
    <property type="entry name" value="P-loop containing nucleotide triphosphate hydrolases"/>
    <property type="match status" value="1"/>
</dbReference>
<dbReference type="EC" id="2.7.7.7" evidence="8"/>
<keyword evidence="2" id="KW-0479">Metal-binding</keyword>
<evidence type="ECO:0000313" key="11">
    <source>
        <dbReference type="Proteomes" id="UP000067243"/>
    </source>
</evidence>
<dbReference type="RefSeq" id="WP_075047869.1">
    <property type="nucleotide sequence ID" value="NZ_CP012328.1"/>
</dbReference>
<dbReference type="GO" id="GO:0046872">
    <property type="term" value="F:metal ion binding"/>
    <property type="evidence" value="ECO:0007669"/>
    <property type="project" value="UniProtKB-KW"/>
</dbReference>
<dbReference type="InterPro" id="IPR003593">
    <property type="entry name" value="AAA+_ATPase"/>
</dbReference>
<evidence type="ECO:0000259" key="9">
    <source>
        <dbReference type="SMART" id="SM00382"/>
    </source>
</evidence>
<dbReference type="STRING" id="216946.STURO_v1c00060"/>
<evidence type="ECO:0000256" key="3">
    <source>
        <dbReference type="ARBA" id="ARBA00022741"/>
    </source>
</evidence>
<keyword evidence="4" id="KW-0862">Zinc</keyword>
<keyword evidence="8" id="KW-0235">DNA replication</keyword>
<evidence type="ECO:0000313" key="10">
    <source>
        <dbReference type="EMBL" id="AKU79252.1"/>
    </source>
</evidence>
<evidence type="ECO:0000256" key="2">
    <source>
        <dbReference type="ARBA" id="ARBA00022723"/>
    </source>
</evidence>
<gene>
    <name evidence="8 10" type="primary">dnaX</name>
    <name evidence="10" type="ORF">STURON_006</name>
</gene>
<dbReference type="AlphaFoldDB" id="A0A0K1P5Q5"/>
<evidence type="ECO:0000256" key="1">
    <source>
        <dbReference type="ARBA" id="ARBA00006360"/>
    </source>
</evidence>
<dbReference type="InterPro" id="IPR050238">
    <property type="entry name" value="DNA_Rep/Repair_Clamp_Loader"/>
</dbReference>
<reference evidence="10 11" key="1">
    <citation type="journal article" date="2015" name="Genome Announc.">
        <title>Complete Genome Sequence of Spiroplasma turonicum Strain Tab4cT, a Parasite of a Horse Fly, Haematopota sp. (Diptera: Tabanidae).</title>
        <authorList>
            <person name="Davis R.E."/>
            <person name="Shao J."/>
            <person name="Zhao Y."/>
            <person name="Gasparich G.E."/>
            <person name="Gaynor B.J."/>
            <person name="Donofrio N."/>
        </authorList>
    </citation>
    <scope>NUCLEOTIDE SEQUENCE [LARGE SCALE GENOMIC DNA]</scope>
    <source>
        <strain evidence="10 11">Tab4c</strain>
    </source>
</reference>
<comment type="subunit">
    <text evidence="8">DNA polymerase III contains a core (composed of alpha, epsilon and theta chains) that associates with a tau subunit. This core dimerizes to form the POLIII' complex. PolIII' associates with the gamma complex (composed of gamma, delta, delta', psi and chi chains) and with the beta chain to form the complete DNA polymerase III complex.</text>
</comment>
<dbReference type="CDD" id="cd00009">
    <property type="entry name" value="AAA"/>
    <property type="match status" value="1"/>
</dbReference>
<dbReference type="EMBL" id="CP012328">
    <property type="protein sequence ID" value="AKU79252.1"/>
    <property type="molecule type" value="Genomic_DNA"/>
</dbReference>
<dbReference type="SUPFAM" id="SSF52540">
    <property type="entry name" value="P-loop containing nucleoside triphosphate hydrolases"/>
    <property type="match status" value="1"/>
</dbReference>
<keyword evidence="5 8" id="KW-0067">ATP-binding</keyword>
<comment type="catalytic activity">
    <reaction evidence="7 8">
        <text>DNA(n) + a 2'-deoxyribonucleoside 5'-triphosphate = DNA(n+1) + diphosphate</text>
        <dbReference type="Rhea" id="RHEA:22508"/>
        <dbReference type="Rhea" id="RHEA-COMP:17339"/>
        <dbReference type="Rhea" id="RHEA-COMP:17340"/>
        <dbReference type="ChEBI" id="CHEBI:33019"/>
        <dbReference type="ChEBI" id="CHEBI:61560"/>
        <dbReference type="ChEBI" id="CHEBI:173112"/>
        <dbReference type="EC" id="2.7.7.7"/>
    </reaction>
</comment>
<dbReference type="InterPro" id="IPR012763">
    <property type="entry name" value="DNA_pol_III_sug/sutau_N"/>
</dbReference>
<evidence type="ECO:0000256" key="7">
    <source>
        <dbReference type="ARBA" id="ARBA00049244"/>
    </source>
</evidence>
<keyword evidence="3 8" id="KW-0547">Nucleotide-binding</keyword>
<dbReference type="OrthoDB" id="9810148at2"/>
<keyword evidence="8" id="KW-0808">Transferase</keyword>
<protein>
    <recommendedName>
        <fullName evidence="8">DNA polymerase III subunit gamma/tau</fullName>
        <ecNumber evidence="8">2.7.7.7</ecNumber>
    </recommendedName>
</protein>
<dbReference type="Pfam" id="PF13177">
    <property type="entry name" value="DNA_pol3_delta2"/>
    <property type="match status" value="1"/>
</dbReference>
<dbReference type="GO" id="GO:0006261">
    <property type="term" value="P:DNA-templated DNA replication"/>
    <property type="evidence" value="ECO:0007669"/>
    <property type="project" value="TreeGrafter"/>
</dbReference>
<dbReference type="GO" id="GO:0003887">
    <property type="term" value="F:DNA-directed DNA polymerase activity"/>
    <property type="evidence" value="ECO:0007669"/>
    <property type="project" value="UniProtKB-KW"/>
</dbReference>
<dbReference type="FunFam" id="3.40.50.300:FF:000014">
    <property type="entry name" value="DNA polymerase III subunit gamma/tau"/>
    <property type="match status" value="1"/>
</dbReference>
<name>A0A0K1P5Q5_9MOLU</name>
<dbReference type="SMART" id="SM00382">
    <property type="entry name" value="AAA"/>
    <property type="match status" value="1"/>
</dbReference>
<evidence type="ECO:0000256" key="4">
    <source>
        <dbReference type="ARBA" id="ARBA00022833"/>
    </source>
</evidence>
<dbReference type="NCBIfam" id="TIGR02397">
    <property type="entry name" value="dnaX_nterm"/>
    <property type="match status" value="1"/>
</dbReference>
<keyword evidence="8" id="KW-0548">Nucleotidyltransferase</keyword>
<evidence type="ECO:0000256" key="5">
    <source>
        <dbReference type="ARBA" id="ARBA00022840"/>
    </source>
</evidence>
<comment type="similarity">
    <text evidence="1 8">Belongs to the DnaX/STICHEL family.</text>
</comment>
<sequence>MDNKKTLYRRYRPSNFNDLVGHDTVKDILESQLKKRSITHAMIFAGQRGTGKTSLARIFAKVIQCKKPINDIDPCNNCNSCNEFNRESHPDFFEIDAASNNGIDEIRSIKANITTLPALSKYKVYIIDEVHMLSNSAFNALLKTLEEPPKHVIFILATTEQNKIPPTIISRCHVYNFNKLNLYDMKKKLIEVSTLEGYTLNEEVANEIFYISDGSLRDALNYLEQCMTVSENVITIDKLKKLFYVSSKLEKINLLINVFKKNIDYVITMINDFDKKGIDFSIFLLGLLEILKEIIEYKICNNKLYLKVLEEEEAKNFLSFHTSSIIQLTDLLTEAYVKTKNTSIGVQIILLQITKFHFNKLISVNSEASPLQYEKKDLNDKTLVEQNKKQNIKETDKSNAHVSENVFNNKTILSLDDDKKDYQLKELLRNNINNDINVYFDNSKVINELINANKEKRLLIENKLNDFFSLLDLENDLSNILIPLYSSKVVASSNECAIFVLDNITLTNWIINKLEINEIRDKIFNFFEIQFLIPITKEQWIHIKTEFMDLKNQNKLPTYIKQDYNSFSYKKTKLSDDKEDKFLNDVKEHFNDFDIEVEK</sequence>
<feature type="domain" description="AAA+ ATPase" evidence="9">
    <location>
        <begin position="38"/>
        <end position="180"/>
    </location>
</feature>
<proteinExistence type="inferred from homology"/>
<dbReference type="GO" id="GO:0009360">
    <property type="term" value="C:DNA polymerase III complex"/>
    <property type="evidence" value="ECO:0007669"/>
    <property type="project" value="InterPro"/>
</dbReference>
<organism evidence="10 11">
    <name type="scientific">Spiroplasma turonicum</name>
    <dbReference type="NCBI Taxonomy" id="216946"/>
    <lineage>
        <taxon>Bacteria</taxon>
        <taxon>Bacillati</taxon>
        <taxon>Mycoplasmatota</taxon>
        <taxon>Mollicutes</taxon>
        <taxon>Entomoplasmatales</taxon>
        <taxon>Spiroplasmataceae</taxon>
        <taxon>Spiroplasma</taxon>
    </lineage>
</organism>